<dbReference type="InterPro" id="IPR051312">
    <property type="entry name" value="Diverse_Substr_Oxidored"/>
</dbReference>
<dbReference type="Gene3D" id="3.30.465.10">
    <property type="match status" value="1"/>
</dbReference>
<evidence type="ECO:0000259" key="4">
    <source>
        <dbReference type="PROSITE" id="PS51387"/>
    </source>
</evidence>
<evidence type="ECO:0000313" key="5">
    <source>
        <dbReference type="EMBL" id="ERG97020.1"/>
    </source>
</evidence>
<dbReference type="InterPro" id="IPR036318">
    <property type="entry name" value="FAD-bd_PCMH-like_sf"/>
</dbReference>
<dbReference type="AlphaFoldDB" id="U1NIJ1"/>
<dbReference type="PROSITE" id="PS51387">
    <property type="entry name" value="FAD_PCMH"/>
    <property type="match status" value="1"/>
</dbReference>
<reference evidence="5 6" key="1">
    <citation type="journal article" date="2013" name="PLoS ONE">
        <title>Assembly-driven community genomics of a hypersaline microbial ecosystem.</title>
        <authorList>
            <person name="Podell S."/>
            <person name="Ugalde J.A."/>
            <person name="Narasingarao P."/>
            <person name="Banfield J.F."/>
            <person name="Heidelberg K.B."/>
            <person name="Allen E.E."/>
        </authorList>
    </citation>
    <scope>NUCLEOTIDE SEQUENCE [LARGE SCALE GENOMIC DNA]</scope>
    <source>
        <strain evidence="6">J07HQW2</strain>
    </source>
</reference>
<dbReference type="Proteomes" id="UP000030710">
    <property type="component" value="Unassembled WGS sequence"/>
</dbReference>
<dbReference type="HOGENOM" id="CLU_2313742_0_0_2"/>
<dbReference type="STRING" id="1238425.J07HQW2_03506"/>
<keyword evidence="2" id="KW-0274">FAD</keyword>
<feature type="domain" description="FAD-binding PCMH-type" evidence="4">
    <location>
        <begin position="1"/>
        <end position="97"/>
    </location>
</feature>
<dbReference type="Pfam" id="PF00941">
    <property type="entry name" value="FAD_binding_5"/>
    <property type="match status" value="1"/>
</dbReference>
<dbReference type="InterPro" id="IPR002346">
    <property type="entry name" value="Mopterin_DH_FAD-bd"/>
</dbReference>
<protein>
    <submittedName>
        <fullName evidence="5">Aerobic-type carbon monoxide dehydrogenase, middle subunit CoxM/CutM-like protein</fullName>
    </submittedName>
</protein>
<dbReference type="InterPro" id="IPR016169">
    <property type="entry name" value="FAD-bd_PCMH_sub2"/>
</dbReference>
<dbReference type="GO" id="GO:0071949">
    <property type="term" value="F:FAD binding"/>
    <property type="evidence" value="ECO:0007669"/>
    <property type="project" value="InterPro"/>
</dbReference>
<dbReference type="SUPFAM" id="SSF56176">
    <property type="entry name" value="FAD-binding/transporter-associated domain-like"/>
    <property type="match status" value="1"/>
</dbReference>
<proteinExistence type="predicted"/>
<evidence type="ECO:0000256" key="3">
    <source>
        <dbReference type="ARBA" id="ARBA00023002"/>
    </source>
</evidence>
<dbReference type="InterPro" id="IPR016166">
    <property type="entry name" value="FAD-bd_PCMH"/>
</dbReference>
<accession>U1NIJ1</accession>
<dbReference type="EMBL" id="KE356561">
    <property type="protein sequence ID" value="ERG97020.1"/>
    <property type="molecule type" value="Genomic_DNA"/>
</dbReference>
<dbReference type="PANTHER" id="PTHR42659">
    <property type="entry name" value="XANTHINE DEHYDROGENASE SUBUNIT C-RELATED"/>
    <property type="match status" value="1"/>
</dbReference>
<keyword evidence="1" id="KW-0285">Flavoprotein</keyword>
<evidence type="ECO:0000256" key="2">
    <source>
        <dbReference type="ARBA" id="ARBA00022827"/>
    </source>
</evidence>
<keyword evidence="3" id="KW-0560">Oxidoreductase</keyword>
<evidence type="ECO:0000313" key="6">
    <source>
        <dbReference type="Proteomes" id="UP000030710"/>
    </source>
</evidence>
<organism evidence="5 6">
    <name type="scientific">Haloquadratum walsbyi J07HQW2</name>
    <dbReference type="NCBI Taxonomy" id="1238425"/>
    <lineage>
        <taxon>Archaea</taxon>
        <taxon>Methanobacteriati</taxon>
        <taxon>Methanobacteriota</taxon>
        <taxon>Stenosarchaea group</taxon>
        <taxon>Halobacteria</taxon>
        <taxon>Halobacteriales</taxon>
        <taxon>Haloferacaceae</taxon>
        <taxon>Haloquadratum</taxon>
    </lineage>
</organism>
<gene>
    <name evidence="5" type="ORF">J07HQW2_03506</name>
</gene>
<dbReference type="PANTHER" id="PTHR42659:SF2">
    <property type="entry name" value="XANTHINE DEHYDROGENASE SUBUNIT C-RELATED"/>
    <property type="match status" value="1"/>
</dbReference>
<name>U1NIJ1_9EURY</name>
<dbReference type="eggNOG" id="arCOG01926">
    <property type="taxonomic scope" value="Archaea"/>
</dbReference>
<sequence>MEKSPALRAKFPTLSIAAEKIAGLVVRNRGTLDGSAGEADPGGNCPSVLVAVDGEIELMSTDHIRTIGATDYFSADMQGSIKANELIRCVRFLKKPFPS</sequence>
<evidence type="ECO:0000256" key="1">
    <source>
        <dbReference type="ARBA" id="ARBA00022630"/>
    </source>
</evidence>
<dbReference type="GO" id="GO:0016491">
    <property type="term" value="F:oxidoreductase activity"/>
    <property type="evidence" value="ECO:0007669"/>
    <property type="project" value="UniProtKB-KW"/>
</dbReference>